<sequence length="284" mass="30245">MPEPLSLSRALGMLGWRVPAAKRGRPLPSRLRAPADVEPVELDPALSTRQRREIRAPLRGGRTGTIRLGGAVARQLSPVTCGASVLLMLAAAGDPDLAAWLVAGSRSGVRPPELSMLAPHELAEPSAERRLALAQRSVHERARRDAVAGLPWPRRFGTPPWGAAREARFRGVRYTDVVVDDTDVAATRAVLETVRAANDLGIGVPLYTGGDVASGWDTALPRHVVLAVPAPSAPAGQLRLYEPGRGAVVAIEAEELLGRRRPHAALGGWTHVAWAVLPVEAFGR</sequence>
<protein>
    <submittedName>
        <fullName evidence="1">Uncharacterized protein</fullName>
    </submittedName>
</protein>
<name>C5BZ67_BEUC1</name>
<evidence type="ECO:0000313" key="1">
    <source>
        <dbReference type="EMBL" id="ACQ81182.1"/>
    </source>
</evidence>
<accession>C5BZ67</accession>
<dbReference type="STRING" id="471853.Bcav_2937"/>
<organism evidence="1 2">
    <name type="scientific">Beutenbergia cavernae (strain ATCC BAA-8 / DSM 12333 / CCUG 43141 / JCM 11478 / NBRC 16432 / NCIMB 13614 / HKI 0122)</name>
    <dbReference type="NCBI Taxonomy" id="471853"/>
    <lineage>
        <taxon>Bacteria</taxon>
        <taxon>Bacillati</taxon>
        <taxon>Actinomycetota</taxon>
        <taxon>Actinomycetes</taxon>
        <taxon>Micrococcales</taxon>
        <taxon>Beutenbergiaceae</taxon>
        <taxon>Beutenbergia</taxon>
    </lineage>
</organism>
<evidence type="ECO:0000313" key="2">
    <source>
        <dbReference type="Proteomes" id="UP000007962"/>
    </source>
</evidence>
<proteinExistence type="predicted"/>
<dbReference type="EMBL" id="CP001618">
    <property type="protein sequence ID" value="ACQ81182.1"/>
    <property type="molecule type" value="Genomic_DNA"/>
</dbReference>
<gene>
    <name evidence="1" type="ordered locus">Bcav_2937</name>
</gene>
<reference evidence="1 2" key="1">
    <citation type="journal article" date="2009" name="Stand. Genomic Sci.">
        <title>Complete genome sequence of Beutenbergia cavernae type strain (HKI 0122).</title>
        <authorList>
            <person name="Land M."/>
            <person name="Pukall R."/>
            <person name="Abt B."/>
            <person name="Goker M."/>
            <person name="Rohde M."/>
            <person name="Glavina Del Rio T."/>
            <person name="Tice H."/>
            <person name="Copeland A."/>
            <person name="Cheng J.F."/>
            <person name="Lucas S."/>
            <person name="Chen F."/>
            <person name="Nolan M."/>
            <person name="Bruce D."/>
            <person name="Goodwin L."/>
            <person name="Pitluck S."/>
            <person name="Ivanova N."/>
            <person name="Mavromatis K."/>
            <person name="Ovchinnikova G."/>
            <person name="Pati A."/>
            <person name="Chen A."/>
            <person name="Palaniappan K."/>
            <person name="Hauser L."/>
            <person name="Chang Y.J."/>
            <person name="Jefferies C.C."/>
            <person name="Saunders E."/>
            <person name="Brettin T."/>
            <person name="Detter J.C."/>
            <person name="Han C."/>
            <person name="Chain P."/>
            <person name="Bristow J."/>
            <person name="Eisen J.A."/>
            <person name="Markowitz V."/>
            <person name="Hugenholtz P."/>
            <person name="Kyrpides N.C."/>
            <person name="Klenk H.P."/>
            <person name="Lapidus A."/>
        </authorList>
    </citation>
    <scope>NUCLEOTIDE SEQUENCE [LARGE SCALE GENOMIC DNA]</scope>
    <source>
        <strain evidence="2">ATCC BAA-8 / DSM 12333 / NBRC 16432</strain>
    </source>
</reference>
<dbReference type="HOGENOM" id="CLU_986181_0_0_11"/>
<keyword evidence="2" id="KW-1185">Reference proteome</keyword>
<dbReference type="AlphaFoldDB" id="C5BZ67"/>
<dbReference type="OrthoDB" id="4762866at2"/>
<dbReference type="Proteomes" id="UP000007962">
    <property type="component" value="Chromosome"/>
</dbReference>
<dbReference type="eggNOG" id="ENOG503353G">
    <property type="taxonomic scope" value="Bacteria"/>
</dbReference>
<dbReference type="KEGG" id="bcv:Bcav_2937"/>
<dbReference type="RefSeq" id="WP_015883422.1">
    <property type="nucleotide sequence ID" value="NC_012669.1"/>
</dbReference>